<feature type="region of interest" description="Disordered" evidence="1">
    <location>
        <begin position="1"/>
        <end position="67"/>
    </location>
</feature>
<dbReference type="Proteomes" id="UP000800096">
    <property type="component" value="Unassembled WGS sequence"/>
</dbReference>
<gene>
    <name evidence="2" type="ORF">BDU57DRAFT_518799</name>
</gene>
<proteinExistence type="predicted"/>
<protein>
    <recommendedName>
        <fullName evidence="4">Spo12 family-domain-containing protein</fullName>
    </recommendedName>
</protein>
<accession>A0A6A5QJW5</accession>
<dbReference type="OrthoDB" id="5578329at2759"/>
<keyword evidence="3" id="KW-1185">Reference proteome</keyword>
<dbReference type="EMBL" id="ML979136">
    <property type="protein sequence ID" value="KAF1915699.1"/>
    <property type="molecule type" value="Genomic_DNA"/>
</dbReference>
<feature type="compositionally biased region" description="Polar residues" evidence="1">
    <location>
        <begin position="20"/>
        <end position="29"/>
    </location>
</feature>
<organism evidence="2 3">
    <name type="scientific">Ampelomyces quisqualis</name>
    <name type="common">Powdery mildew agent</name>
    <dbReference type="NCBI Taxonomy" id="50730"/>
    <lineage>
        <taxon>Eukaryota</taxon>
        <taxon>Fungi</taxon>
        <taxon>Dikarya</taxon>
        <taxon>Ascomycota</taxon>
        <taxon>Pezizomycotina</taxon>
        <taxon>Dothideomycetes</taxon>
        <taxon>Pleosporomycetidae</taxon>
        <taxon>Pleosporales</taxon>
        <taxon>Pleosporineae</taxon>
        <taxon>Phaeosphaeriaceae</taxon>
        <taxon>Ampelomyces</taxon>
    </lineage>
</organism>
<evidence type="ECO:0000313" key="2">
    <source>
        <dbReference type="EMBL" id="KAF1915699.1"/>
    </source>
</evidence>
<dbReference type="InterPro" id="IPR007727">
    <property type="entry name" value="Spo12"/>
</dbReference>
<dbReference type="Pfam" id="PF05032">
    <property type="entry name" value="Spo12"/>
    <property type="match status" value="1"/>
</dbReference>
<name>A0A6A5QJW5_AMPQU</name>
<evidence type="ECO:0008006" key="4">
    <source>
        <dbReference type="Google" id="ProtNLM"/>
    </source>
</evidence>
<evidence type="ECO:0000256" key="1">
    <source>
        <dbReference type="SAM" id="MobiDB-lite"/>
    </source>
</evidence>
<reference evidence="2" key="1">
    <citation type="journal article" date="2020" name="Stud. Mycol.">
        <title>101 Dothideomycetes genomes: a test case for predicting lifestyles and emergence of pathogens.</title>
        <authorList>
            <person name="Haridas S."/>
            <person name="Albert R."/>
            <person name="Binder M."/>
            <person name="Bloem J."/>
            <person name="Labutti K."/>
            <person name="Salamov A."/>
            <person name="Andreopoulos B."/>
            <person name="Baker S."/>
            <person name="Barry K."/>
            <person name="Bills G."/>
            <person name="Bluhm B."/>
            <person name="Cannon C."/>
            <person name="Castanera R."/>
            <person name="Culley D."/>
            <person name="Daum C."/>
            <person name="Ezra D."/>
            <person name="Gonzalez J."/>
            <person name="Henrissat B."/>
            <person name="Kuo A."/>
            <person name="Liang C."/>
            <person name="Lipzen A."/>
            <person name="Lutzoni F."/>
            <person name="Magnuson J."/>
            <person name="Mondo S."/>
            <person name="Nolan M."/>
            <person name="Ohm R."/>
            <person name="Pangilinan J."/>
            <person name="Park H.-J."/>
            <person name="Ramirez L."/>
            <person name="Alfaro M."/>
            <person name="Sun H."/>
            <person name="Tritt A."/>
            <person name="Yoshinaga Y."/>
            <person name="Zwiers L.-H."/>
            <person name="Turgeon B."/>
            <person name="Goodwin S."/>
            <person name="Spatafora J."/>
            <person name="Crous P."/>
            <person name="Grigoriev I."/>
        </authorList>
    </citation>
    <scope>NUCLEOTIDE SEQUENCE</scope>
    <source>
        <strain evidence="2">HMLAC05119</strain>
    </source>
</reference>
<sequence length="126" mass="14171">MAHTSKHTTMPSNVLGVRDNNVQIKQTPSPKKDKPQSMEYHRQVLQSRMKNDHPQQYVSPSDEIMSPATQKLQAFKTKHAMKKSKPQTLFKKTSSKNFLSAKGTGTAMFVDIPKQTVTEDPMNEGA</sequence>
<dbReference type="AlphaFoldDB" id="A0A6A5QJW5"/>
<feature type="compositionally biased region" description="Polar residues" evidence="1">
    <location>
        <begin position="44"/>
        <end position="59"/>
    </location>
</feature>
<feature type="compositionally biased region" description="Basic and acidic residues" evidence="1">
    <location>
        <begin position="30"/>
        <end position="42"/>
    </location>
</feature>
<evidence type="ECO:0000313" key="3">
    <source>
        <dbReference type="Proteomes" id="UP000800096"/>
    </source>
</evidence>